<dbReference type="InterPro" id="IPR040459">
    <property type="entry name" value="MJ1316"/>
</dbReference>
<feature type="domain" description="MJ1316 RNA cyclic group end recognition" evidence="2">
    <location>
        <begin position="489"/>
        <end position="559"/>
    </location>
</feature>
<gene>
    <name evidence="3" type="ORF">PPNO1_LOCUS9406</name>
</gene>
<dbReference type="Proteomes" id="UP000838763">
    <property type="component" value="Unassembled WGS sequence"/>
</dbReference>
<dbReference type="Pfam" id="PF04457">
    <property type="entry name" value="MJ1316"/>
    <property type="match status" value="1"/>
</dbReference>
<name>A0A9P1HAZ0_9PEZI</name>
<feature type="domain" description="Endonuclease/exonuclease/phosphatase" evidence="1">
    <location>
        <begin position="44"/>
        <end position="239"/>
    </location>
</feature>
<evidence type="ECO:0008006" key="5">
    <source>
        <dbReference type="Google" id="ProtNLM"/>
    </source>
</evidence>
<organism evidence="3 4">
    <name type="scientific">Parascedosporium putredinis</name>
    <dbReference type="NCBI Taxonomy" id="1442378"/>
    <lineage>
        <taxon>Eukaryota</taxon>
        <taxon>Fungi</taxon>
        <taxon>Dikarya</taxon>
        <taxon>Ascomycota</taxon>
        <taxon>Pezizomycotina</taxon>
        <taxon>Sordariomycetes</taxon>
        <taxon>Hypocreomycetidae</taxon>
        <taxon>Microascales</taxon>
        <taxon>Microascaceae</taxon>
        <taxon>Parascedosporium</taxon>
    </lineage>
</organism>
<dbReference type="InterPro" id="IPR042653">
    <property type="entry name" value="Leng9"/>
</dbReference>
<reference evidence="3" key="1">
    <citation type="submission" date="2022-11" db="EMBL/GenBank/DDBJ databases">
        <authorList>
            <person name="Scott C."/>
            <person name="Bruce N."/>
        </authorList>
    </citation>
    <scope>NUCLEOTIDE SEQUENCE</scope>
</reference>
<accession>A0A9P1HAZ0</accession>
<keyword evidence="4" id="KW-1185">Reference proteome</keyword>
<dbReference type="GO" id="GO:0003824">
    <property type="term" value="F:catalytic activity"/>
    <property type="evidence" value="ECO:0007669"/>
    <property type="project" value="InterPro"/>
</dbReference>
<dbReference type="SUPFAM" id="SSF56219">
    <property type="entry name" value="DNase I-like"/>
    <property type="match status" value="1"/>
</dbReference>
<evidence type="ECO:0000259" key="2">
    <source>
        <dbReference type="Pfam" id="PF04457"/>
    </source>
</evidence>
<dbReference type="Gene3D" id="3.60.10.10">
    <property type="entry name" value="Endonuclease/exonuclease/phosphatase"/>
    <property type="match status" value="1"/>
</dbReference>
<dbReference type="Pfam" id="PF03372">
    <property type="entry name" value="Exo_endo_phos"/>
    <property type="match status" value="1"/>
</dbReference>
<protein>
    <recommendedName>
        <fullName evidence="5">MJ1316 RNA cyclic group end recognition domain-containing protein</fullName>
    </recommendedName>
</protein>
<dbReference type="AlphaFoldDB" id="A0A9P1HAZ0"/>
<dbReference type="EMBL" id="CALLCH030000021">
    <property type="protein sequence ID" value="CAI4219862.1"/>
    <property type="molecule type" value="Genomic_DNA"/>
</dbReference>
<comment type="caution">
    <text evidence="3">The sequence shown here is derived from an EMBL/GenBank/DDBJ whole genome shotgun (WGS) entry which is preliminary data.</text>
</comment>
<sequence length="580" mass="65229">MHEFGPPLAVPRKTYEYCDIQQRWTVMKSASGNPKNMPDALVVASYNVLAEFTWPPCQDRYPSLIQNLLAKTAQSDIIVLEEVTDDFLSTLLRDGRIRVQYPISSHGPPEQDDLEPLPSLLNQVVLSRIPFSWEQLPLKRCHKTSVIANFQGLEAPGERSLILATCHLSRGLTDGAVTAKLAELQRITDHLRNRWGDHPWIIAGDFNIATSQITIRTALENRAVSKQLMARMCSIDDVMRGFGLIDAWMLARCGAGESSDDLRHYKDVWDSFEGEQGATFDPTENDLAAKTVGDGASNRPQREIKIMRRVKANTGFMLELEVHEIRVDLQYCGAASIAERFIEAQPEIEAQLGTRCEEGNPEYHGCILVGLEWDAVEDGLRTKADLREAKATLLTILDAFESRIRGDSTYYDGKACWVSTKLVHQGEVKGLQLDTRQWAEYSGLEDDTDSDFGDDSDGLDDENEDAQAIDSLIHRPAPLPCVGISQGKLRTAADVINRLRWDEALDAGDFVVGYEDRFVGIKERPLEDWTGEQTDEEFIPQHRIQYFKRRSDGMRLWDRNSRTDLIFGSGADGQPKTDPE</sequence>
<dbReference type="OrthoDB" id="10263155at2759"/>
<dbReference type="PANTHER" id="PTHR46729:SF1">
    <property type="entry name" value="LEUKOCYTE RECEPTOR CLUSTER MEMBER 9"/>
    <property type="match status" value="1"/>
</dbReference>
<evidence type="ECO:0000313" key="4">
    <source>
        <dbReference type="Proteomes" id="UP000838763"/>
    </source>
</evidence>
<dbReference type="PANTHER" id="PTHR46729">
    <property type="entry name" value="LEUKOCYTE RECEPTOR CLUSTER MEMBER 9"/>
    <property type="match status" value="1"/>
</dbReference>
<dbReference type="InterPro" id="IPR005135">
    <property type="entry name" value="Endo/exonuclease/phosphatase"/>
</dbReference>
<evidence type="ECO:0000313" key="3">
    <source>
        <dbReference type="EMBL" id="CAI4219862.1"/>
    </source>
</evidence>
<proteinExistence type="predicted"/>
<evidence type="ECO:0000259" key="1">
    <source>
        <dbReference type="Pfam" id="PF03372"/>
    </source>
</evidence>
<dbReference type="InterPro" id="IPR036691">
    <property type="entry name" value="Endo/exonu/phosph_ase_sf"/>
</dbReference>